<dbReference type="Pfam" id="PF13966">
    <property type="entry name" value="zf-RVT"/>
    <property type="match status" value="1"/>
</dbReference>
<dbReference type="PANTHER" id="PTHR47074:SF61">
    <property type="entry name" value="RNASE H TYPE-1 DOMAIN-CONTAINING PROTEIN"/>
    <property type="match status" value="1"/>
</dbReference>
<sequence>MRIVCWKFIRNFVPTKVNLCIKKVAGDPICNRCYLFLEDVVHVLCECSYASQIWLALQIREPSNASSLSFQDWLYQMFNINGLQHIQTIIIAVYAIWHARNKLVFEGIAIRIEESIAFIRSYCLDLNLTQSRLSSEDIIGPSRWIAPLDLFLKLNVDAGFDPSTKTAYVGVIIRNKSGAIMGAMCARRERILSSFAAEACAMVQGLRFAMELGFADIIAEGDSLTVIKKLNSKSRDLFEISTYIGDAKSLARRFHTCRFVFTRREGNRSAHAMTLESRKYAEEMFWVEDAPGSVQSIANEDRRWLDPP</sequence>
<keyword evidence="4" id="KW-1185">Reference proteome</keyword>
<dbReference type="PANTHER" id="PTHR47074">
    <property type="entry name" value="BNAC02G40300D PROTEIN"/>
    <property type="match status" value="1"/>
</dbReference>
<name>A0A9W7ISD8_HIBTR</name>
<evidence type="ECO:0008006" key="5">
    <source>
        <dbReference type="Google" id="ProtNLM"/>
    </source>
</evidence>
<evidence type="ECO:0000313" key="4">
    <source>
        <dbReference type="Proteomes" id="UP001165190"/>
    </source>
</evidence>
<dbReference type="AlphaFoldDB" id="A0A9W7ISD8"/>
<dbReference type="InterPro" id="IPR012337">
    <property type="entry name" value="RNaseH-like_sf"/>
</dbReference>
<protein>
    <recommendedName>
        <fullName evidence="5">RNase H type-1 domain-containing protein</fullName>
    </recommendedName>
</protein>
<feature type="domain" description="RNase H type-1" evidence="1">
    <location>
        <begin position="155"/>
        <end position="273"/>
    </location>
</feature>
<accession>A0A9W7ISD8</accession>
<dbReference type="SUPFAM" id="SSF53098">
    <property type="entry name" value="Ribonuclease H-like"/>
    <property type="match status" value="1"/>
</dbReference>
<dbReference type="Gene3D" id="3.30.420.10">
    <property type="entry name" value="Ribonuclease H-like superfamily/Ribonuclease H"/>
    <property type="match status" value="1"/>
</dbReference>
<dbReference type="EMBL" id="BSYR01000034">
    <property type="protein sequence ID" value="GMI99218.1"/>
    <property type="molecule type" value="Genomic_DNA"/>
</dbReference>
<evidence type="ECO:0000259" key="1">
    <source>
        <dbReference type="Pfam" id="PF13456"/>
    </source>
</evidence>
<comment type="caution">
    <text evidence="3">The sequence shown here is derived from an EMBL/GenBank/DDBJ whole genome shotgun (WGS) entry which is preliminary data.</text>
</comment>
<dbReference type="Proteomes" id="UP001165190">
    <property type="component" value="Unassembled WGS sequence"/>
</dbReference>
<reference evidence="3" key="1">
    <citation type="submission" date="2023-05" db="EMBL/GenBank/DDBJ databases">
        <title>Genome and transcriptome analyses reveal genes involved in the formation of fine ridges on petal epidermal cells in Hibiscus trionum.</title>
        <authorList>
            <person name="Koshimizu S."/>
            <person name="Masuda S."/>
            <person name="Ishii T."/>
            <person name="Shirasu K."/>
            <person name="Hoshino A."/>
            <person name="Arita M."/>
        </authorList>
    </citation>
    <scope>NUCLEOTIDE SEQUENCE</scope>
    <source>
        <strain evidence="3">Hamamatsu line</strain>
    </source>
</reference>
<dbReference type="InterPro" id="IPR002156">
    <property type="entry name" value="RNaseH_domain"/>
</dbReference>
<dbReference type="InterPro" id="IPR036397">
    <property type="entry name" value="RNaseH_sf"/>
</dbReference>
<organism evidence="3 4">
    <name type="scientific">Hibiscus trionum</name>
    <name type="common">Flower of an hour</name>
    <dbReference type="NCBI Taxonomy" id="183268"/>
    <lineage>
        <taxon>Eukaryota</taxon>
        <taxon>Viridiplantae</taxon>
        <taxon>Streptophyta</taxon>
        <taxon>Embryophyta</taxon>
        <taxon>Tracheophyta</taxon>
        <taxon>Spermatophyta</taxon>
        <taxon>Magnoliopsida</taxon>
        <taxon>eudicotyledons</taxon>
        <taxon>Gunneridae</taxon>
        <taxon>Pentapetalae</taxon>
        <taxon>rosids</taxon>
        <taxon>malvids</taxon>
        <taxon>Malvales</taxon>
        <taxon>Malvaceae</taxon>
        <taxon>Malvoideae</taxon>
        <taxon>Hibiscus</taxon>
    </lineage>
</organism>
<dbReference type="GO" id="GO:0004523">
    <property type="term" value="F:RNA-DNA hybrid ribonuclease activity"/>
    <property type="evidence" value="ECO:0007669"/>
    <property type="project" value="InterPro"/>
</dbReference>
<proteinExistence type="predicted"/>
<evidence type="ECO:0000313" key="3">
    <source>
        <dbReference type="EMBL" id="GMI99218.1"/>
    </source>
</evidence>
<gene>
    <name evidence="3" type="ORF">HRI_003591100</name>
</gene>
<dbReference type="CDD" id="cd06222">
    <property type="entry name" value="RNase_H_like"/>
    <property type="match status" value="1"/>
</dbReference>
<dbReference type="OrthoDB" id="1748820at2759"/>
<dbReference type="InterPro" id="IPR044730">
    <property type="entry name" value="RNase_H-like_dom_plant"/>
</dbReference>
<dbReference type="Pfam" id="PF13456">
    <property type="entry name" value="RVT_3"/>
    <property type="match status" value="1"/>
</dbReference>
<dbReference type="InterPro" id="IPR026960">
    <property type="entry name" value="RVT-Znf"/>
</dbReference>
<feature type="domain" description="Reverse transcriptase zinc-binding" evidence="2">
    <location>
        <begin position="2"/>
        <end position="54"/>
    </location>
</feature>
<dbReference type="GO" id="GO:0003676">
    <property type="term" value="F:nucleic acid binding"/>
    <property type="evidence" value="ECO:0007669"/>
    <property type="project" value="InterPro"/>
</dbReference>
<dbReference type="InterPro" id="IPR052929">
    <property type="entry name" value="RNase_H-like_EbsB-rel"/>
</dbReference>
<evidence type="ECO:0000259" key="2">
    <source>
        <dbReference type="Pfam" id="PF13966"/>
    </source>
</evidence>